<dbReference type="SUPFAM" id="SSF50156">
    <property type="entry name" value="PDZ domain-like"/>
    <property type="match status" value="1"/>
</dbReference>
<dbReference type="InterPro" id="IPR001478">
    <property type="entry name" value="PDZ"/>
</dbReference>
<dbReference type="PROSITE" id="PS50106">
    <property type="entry name" value="PDZ"/>
    <property type="match status" value="1"/>
</dbReference>
<dbReference type="Gene3D" id="3.10.20.90">
    <property type="entry name" value="Phosphatidylinositol 3-kinase Catalytic Subunit, Chain A, domain 1"/>
    <property type="match status" value="1"/>
</dbReference>
<feature type="compositionally biased region" description="Basic and acidic residues" evidence="1">
    <location>
        <begin position="1204"/>
        <end position="1218"/>
    </location>
</feature>
<dbReference type="Pfam" id="PF00373">
    <property type="entry name" value="FERM_M"/>
    <property type="match status" value="1"/>
</dbReference>
<dbReference type="InterPro" id="IPR019748">
    <property type="entry name" value="FERM_central"/>
</dbReference>
<feature type="compositionally biased region" description="Basic and acidic residues" evidence="1">
    <location>
        <begin position="1468"/>
        <end position="1488"/>
    </location>
</feature>
<reference evidence="4" key="1">
    <citation type="submission" date="2022-07" db="EMBL/GenBank/DDBJ databases">
        <title>Chromosome-level genome of Muraenolepis orangiensis.</title>
        <authorList>
            <person name="Kim J."/>
        </authorList>
    </citation>
    <scope>NUCLEOTIDE SEQUENCE</scope>
    <source>
        <strain evidence="4">KU_S4_2022</strain>
        <tissue evidence="4">Muscle</tissue>
    </source>
</reference>
<dbReference type="SMART" id="SM00295">
    <property type="entry name" value="B41"/>
    <property type="match status" value="1"/>
</dbReference>
<dbReference type="InterPro" id="IPR035963">
    <property type="entry name" value="FERM_2"/>
</dbReference>
<dbReference type="FunFam" id="2.30.29.30:FF:000066">
    <property type="entry name" value="FERM and PDZ domain-containing protein 4"/>
    <property type="match status" value="1"/>
</dbReference>
<dbReference type="OrthoDB" id="5859304at2759"/>
<feature type="compositionally biased region" description="Low complexity" evidence="1">
    <location>
        <begin position="1136"/>
        <end position="1150"/>
    </location>
</feature>
<feature type="region of interest" description="Disordered" evidence="1">
    <location>
        <begin position="857"/>
        <end position="1157"/>
    </location>
</feature>
<dbReference type="Pfam" id="PF21989">
    <property type="entry name" value="RA_2"/>
    <property type="match status" value="1"/>
</dbReference>
<dbReference type="Gene3D" id="1.20.80.10">
    <property type="match status" value="2"/>
</dbReference>
<dbReference type="InterPro" id="IPR036034">
    <property type="entry name" value="PDZ_sf"/>
</dbReference>
<dbReference type="SUPFAM" id="SSF50729">
    <property type="entry name" value="PH domain-like"/>
    <property type="match status" value="1"/>
</dbReference>
<evidence type="ECO:0000313" key="4">
    <source>
        <dbReference type="EMBL" id="KAJ3614620.1"/>
    </source>
</evidence>
<dbReference type="PROSITE" id="PS50057">
    <property type="entry name" value="FERM_3"/>
    <property type="match status" value="1"/>
</dbReference>
<gene>
    <name evidence="4" type="ORF">NHX12_018191</name>
</gene>
<dbReference type="Proteomes" id="UP001148018">
    <property type="component" value="Unassembled WGS sequence"/>
</dbReference>
<dbReference type="CDD" id="cd06769">
    <property type="entry name" value="PDZ_FRMPD1_3_4-like"/>
    <property type="match status" value="1"/>
</dbReference>
<feature type="compositionally biased region" description="Basic and acidic residues" evidence="1">
    <location>
        <begin position="857"/>
        <end position="870"/>
    </location>
</feature>
<feature type="compositionally biased region" description="Acidic residues" evidence="1">
    <location>
        <begin position="1489"/>
        <end position="1502"/>
    </location>
</feature>
<dbReference type="InterPro" id="IPR014352">
    <property type="entry name" value="FERM/acyl-CoA-bd_prot_sf"/>
</dbReference>
<feature type="compositionally biased region" description="Basic and acidic residues" evidence="1">
    <location>
        <begin position="1569"/>
        <end position="1580"/>
    </location>
</feature>
<dbReference type="CDD" id="cd01650">
    <property type="entry name" value="RT_nLTR_like"/>
    <property type="match status" value="1"/>
</dbReference>
<dbReference type="SMART" id="SM00228">
    <property type="entry name" value="PDZ"/>
    <property type="match status" value="1"/>
</dbReference>
<feature type="compositionally biased region" description="Basic and acidic residues" evidence="1">
    <location>
        <begin position="886"/>
        <end position="943"/>
    </location>
</feature>
<dbReference type="Gene3D" id="2.30.29.30">
    <property type="entry name" value="Pleckstrin-homology domain (PH domain)/Phosphotyrosine-binding domain (PTB)"/>
    <property type="match status" value="1"/>
</dbReference>
<feature type="compositionally biased region" description="Basic and acidic residues" evidence="1">
    <location>
        <begin position="964"/>
        <end position="973"/>
    </location>
</feature>
<dbReference type="SUPFAM" id="SSF54236">
    <property type="entry name" value="Ubiquitin-like"/>
    <property type="match status" value="1"/>
</dbReference>
<dbReference type="InterPro" id="IPR011993">
    <property type="entry name" value="PH-like_dom_sf"/>
</dbReference>
<feature type="domain" description="FERM" evidence="2">
    <location>
        <begin position="161"/>
        <end position="842"/>
    </location>
</feature>
<dbReference type="Gene3D" id="2.30.42.10">
    <property type="match status" value="1"/>
</dbReference>
<protein>
    <recommendedName>
        <fullName evidence="6">FERM and PDZ domain-containing protein 1-like</fullName>
    </recommendedName>
</protein>
<dbReference type="InterPro" id="IPR029071">
    <property type="entry name" value="Ubiquitin-like_domsf"/>
</dbReference>
<dbReference type="CDD" id="cd14473">
    <property type="entry name" value="FERM_B-lobe"/>
    <property type="match status" value="1"/>
</dbReference>
<feature type="region of interest" description="Disordered" evidence="1">
    <location>
        <begin position="1631"/>
        <end position="1657"/>
    </location>
</feature>
<feature type="domain" description="PDZ" evidence="3">
    <location>
        <begin position="38"/>
        <end position="116"/>
    </location>
</feature>
<dbReference type="InterPro" id="IPR000299">
    <property type="entry name" value="FERM_domain"/>
</dbReference>
<dbReference type="InterPro" id="IPR019749">
    <property type="entry name" value="Band_41_domain"/>
</dbReference>
<evidence type="ECO:0000259" key="3">
    <source>
        <dbReference type="PROSITE" id="PS50106"/>
    </source>
</evidence>
<feature type="region of interest" description="Disordered" evidence="1">
    <location>
        <begin position="1"/>
        <end position="30"/>
    </location>
</feature>
<comment type="caution">
    <text evidence="4">The sequence shown here is derived from an EMBL/GenBank/DDBJ whole genome shotgun (WGS) entry which is preliminary data.</text>
</comment>
<proteinExistence type="predicted"/>
<feature type="region of interest" description="Disordered" evidence="1">
    <location>
        <begin position="1567"/>
        <end position="1590"/>
    </location>
</feature>
<feature type="region of interest" description="Disordered" evidence="1">
    <location>
        <begin position="1382"/>
        <end position="1448"/>
    </location>
</feature>
<dbReference type="SUPFAM" id="SSF47031">
    <property type="entry name" value="Second domain of FERM"/>
    <property type="match status" value="2"/>
</dbReference>
<name>A0A9Q0IXT6_9TELE</name>
<dbReference type="InterPro" id="IPR041779">
    <property type="entry name" value="FRMPD1/3/4_FERM_C"/>
</dbReference>
<dbReference type="EMBL" id="JANIIK010000034">
    <property type="protein sequence ID" value="KAJ3614620.1"/>
    <property type="molecule type" value="Genomic_DNA"/>
</dbReference>
<accession>A0A9Q0IXT6</accession>
<evidence type="ECO:0000259" key="2">
    <source>
        <dbReference type="PROSITE" id="PS50057"/>
    </source>
</evidence>
<evidence type="ECO:0000256" key="1">
    <source>
        <dbReference type="SAM" id="MobiDB-lite"/>
    </source>
</evidence>
<organism evidence="4 5">
    <name type="scientific">Muraenolepis orangiensis</name>
    <name type="common">Patagonian moray cod</name>
    <dbReference type="NCBI Taxonomy" id="630683"/>
    <lineage>
        <taxon>Eukaryota</taxon>
        <taxon>Metazoa</taxon>
        <taxon>Chordata</taxon>
        <taxon>Craniata</taxon>
        <taxon>Vertebrata</taxon>
        <taxon>Euteleostomi</taxon>
        <taxon>Actinopterygii</taxon>
        <taxon>Neopterygii</taxon>
        <taxon>Teleostei</taxon>
        <taxon>Neoteleostei</taxon>
        <taxon>Acanthomorphata</taxon>
        <taxon>Zeiogadaria</taxon>
        <taxon>Gadariae</taxon>
        <taxon>Gadiformes</taxon>
        <taxon>Muraenolepidoidei</taxon>
        <taxon>Muraenolepididae</taxon>
        <taxon>Muraenolepis</taxon>
    </lineage>
</organism>
<dbReference type="PANTHER" id="PTHR46221">
    <property type="entry name" value="FERM AND PDZ DOMAIN-CONTAINING PROTEIN FAMILY MEMBER"/>
    <property type="match status" value="1"/>
</dbReference>
<feature type="compositionally biased region" description="Low complexity" evidence="1">
    <location>
        <begin position="1089"/>
        <end position="1103"/>
    </location>
</feature>
<dbReference type="PANTHER" id="PTHR46221:SF2">
    <property type="entry name" value="FERM AND PDZ DOMAIN-CONTAINING PROTEIN 1"/>
    <property type="match status" value="1"/>
</dbReference>
<evidence type="ECO:0008006" key="6">
    <source>
        <dbReference type="Google" id="ProtNLM"/>
    </source>
</evidence>
<dbReference type="CDD" id="cd13183">
    <property type="entry name" value="FERM_C_FRMPD1_FRMPD3_FRMPD4"/>
    <property type="match status" value="1"/>
</dbReference>
<feature type="compositionally biased region" description="Basic and acidic residues" evidence="1">
    <location>
        <begin position="1115"/>
        <end position="1127"/>
    </location>
</feature>
<feature type="region of interest" description="Disordered" evidence="1">
    <location>
        <begin position="1199"/>
        <end position="1222"/>
    </location>
</feature>
<keyword evidence="5" id="KW-1185">Reference proteome</keyword>
<sequence length="2095" mass="230793">MEEKDRSRSPSRRTNRVAVDGKTGEQASDQRSCSFRFTVQIQRSSELTSHGLSLTSQTPILVQEVTAGGPADGRLVPGDQLVKINNVAVEDLTPEQAAEIIRECQDTVTMTVLRTMVGPKSSFITPEKRAKLRSNPVKVHFAEEVEVNGNSQGNTLLFLPNVLKVYLENGQTKAFKFEPTTMVKDIVMTLKEKLSLSRIEHFCLVLEQQYSITKLLLLHEEEKIQQVVQKKESHDYRCLFRVCYMPKAPCDLLLGDPTAFEYLYLQGVNDVLQERFAVEMRCNTALRLAALHIQERLASCGQSPKTNLKTITEQELGECNNLIDPPEPEVQFDMSELQLKEVREVVRKARASSAPGPSGTSYKVYKYCPKLLLRLWYILRVFWRRGRIPDQWRVAEGVWIPKEENSTQLDQFRIISLLCVEAKVFFSVSKRLCTYLAENTYIDTSVQKGGISGMPGCLEHTGVVTQLIREAIENKGNLSVLWLDLENACTLTKHHVPSRCRDLIADYYSNFRMRVSSGAITSSWHKVEIGIITGCTISVTLFSLAMNMLTKSAEPECRGPRTNSGQRQPPIRAFMDAHSHDLTVMTESVPGCRWILKGLEELVEWARMRFKPAKSRSMVLRKGKVVDKFRFNIADTAIPSISEKPVKSLGKVFDCSLRDTTSIQSTCTELDGWLKSVDKKTWGIENFVSSTLLRNMREKDLRKAIGYHMKKSQSQQDPKQKGLSFNQARINYLEELSELKSFGGKSFSATMMLQDRESTVSLLVGARYGVSQVVNHKLSIMTTLTEFTYITRIELLPESDRISLVKIYLQDIKPITLLLESVAAKDMSCLIAGYCRLFVNPNIHIFPWSEKPKKHRVSAEEGYVSRRASDSDTSSDMDMDPLIHPVSHDSKPRLRIRSSSDPERPKRRDNERTRASGGKAKADKPWRSRRERQGKDADTEKVKSPPPSVLRVENQDVDGPGQQKADEETKGAKPDTGPIQIEITKADAGEEVGAKSIGEEPVAEGTEAAGGDDFWDGEEAFSEASDSCRTDSRFLTSPSSDSLDALEEDDLISCSSSVRPQPDPRPSRGSPCPPRSSQKLHPYIPVHPQPHLLAPPLAHSHSLINPKLPACAADGDPREDGARRSGDGADPDIAASTSTPTTPSQPTEETLINPCSRNNLMAPNSTSSCADYVFNFDQSDARCYYKLCSSVTPDSALSPPRIALRPEGEQEARKRAGEEESVDADPVPITILQPPPGFGDSSSEEEFFDAWDRFASPKDPSSGDIPRDYLAEMKPNIVRTLSLSDIAVFVEEIEDEQTENQMGMGEEGGGVETLIQLRRRSRKRRSFMETNYTSQVTFPEQEPNQNLSSKLIQRGLPPQDSNTPHLNVALDASEQSQNICPTVASQTHSEGEPALLESKPIPSKSCPRRPRSPKDSGSPVSDGEPCAASRRKKQEMEMEPDAMESKSVTDLVNMALPLITVVRCRVEPDGKESADRRGDGKEEGGEEAKVEEEEKTVEEDGDKQELMKASQNGPSFGHYRQLSEIIEETYKCEEAGDELYEREWGISDTEVTIKINDVGNVTQAMDFGASKEPHPRKDSIDSDDSDVTLTGSEVDTEVDGVVETTSAETTSYTLSNEKEMAKSVVMADANSATPVQTEPKTVRHVSSEPCSDTPGPIIRPPISIAGASDTTADTPGPIKEALASTGKTASPISSIPDFIMNSQSHAIQSPIVVTTQTHNGPGLSFYSQTEKVRTSSDRPLMGLCSPAAETTSSAKTLSAGCEMFTMCPDQSHTNVSVSGPTMKPDYSCSSVLSSGCESVVEGLQMPLEACGCTTVYTNCFSSGDNFDDELTVYEFSCRSQSSRAGSTSEVGLPLITAAPVPSFLSKSPPSFSASTLSPSFPRSIIFSSATSELSPLLSPLSDSLDSISSQTHKDIISAIRQHCYPAAPAGFQPLRSDVDQLITVLEGGVGADRSVGSHGGRHARETCPAHFTENKRVLHIEARRLMAGCQKVVGLGQNPEEMLISLADSFRHLVELAEACLWFSGCDRCDRRNREAVAGLADVARSFRDFCLAAERACSKRSCQDLSAKLLAKQCTALTASVFCLTQLFRTLTAL</sequence>
<evidence type="ECO:0000313" key="5">
    <source>
        <dbReference type="Proteomes" id="UP001148018"/>
    </source>
</evidence>
<feature type="region of interest" description="Disordered" evidence="1">
    <location>
        <begin position="1468"/>
        <end position="1516"/>
    </location>
</feature>
<dbReference type="Pfam" id="PF00595">
    <property type="entry name" value="PDZ"/>
    <property type="match status" value="1"/>
</dbReference>